<dbReference type="AlphaFoldDB" id="A0AAP7L2H5"/>
<evidence type="ECO:0000313" key="3">
    <source>
        <dbReference type="EMBL" id="OBU63563.1"/>
    </source>
</evidence>
<feature type="compositionally biased region" description="Low complexity" evidence="1">
    <location>
        <begin position="150"/>
        <end position="183"/>
    </location>
</feature>
<feature type="compositionally biased region" description="Pro residues" evidence="1">
    <location>
        <begin position="136"/>
        <end position="149"/>
    </location>
</feature>
<reference evidence="3 4" key="1">
    <citation type="submission" date="2016-05" db="EMBL/GenBank/DDBJ databases">
        <title>Draft Genome Sequences of Stenotrophomonas maltophilia Strains Sm32COP, Sm41DVV, Sm46PAILV, SmF3, SmF22, SmSOFb1 and SmCVFa1, Isolated from Different Manures, in France.</title>
        <authorList>
            <person name="Nazaret S."/>
            <person name="Bodilis J."/>
        </authorList>
    </citation>
    <scope>NUCLEOTIDE SEQUENCE [LARGE SCALE GENOMIC DNA]</scope>
    <source>
        <strain evidence="3 4">Sm41DVV</strain>
    </source>
</reference>
<dbReference type="Proteomes" id="UP000092125">
    <property type="component" value="Unassembled WGS sequence"/>
</dbReference>
<evidence type="ECO:0000256" key="1">
    <source>
        <dbReference type="SAM" id="MobiDB-lite"/>
    </source>
</evidence>
<organism evidence="3 4">
    <name type="scientific">Stenotrophomonas maltophilia</name>
    <name type="common">Pseudomonas maltophilia</name>
    <name type="synonym">Xanthomonas maltophilia</name>
    <dbReference type="NCBI Taxonomy" id="40324"/>
    <lineage>
        <taxon>Bacteria</taxon>
        <taxon>Pseudomonadati</taxon>
        <taxon>Pseudomonadota</taxon>
        <taxon>Gammaproteobacteria</taxon>
        <taxon>Lysobacterales</taxon>
        <taxon>Lysobacteraceae</taxon>
        <taxon>Stenotrophomonas</taxon>
        <taxon>Stenotrophomonas maltophilia group</taxon>
    </lineage>
</organism>
<keyword evidence="2" id="KW-0812">Transmembrane</keyword>
<keyword evidence="2" id="KW-0472">Membrane</keyword>
<gene>
    <name evidence="3" type="ORF">A9K56_02375</name>
</gene>
<keyword evidence="2" id="KW-1133">Transmembrane helix</keyword>
<accession>A0AAP7L2H5</accession>
<protein>
    <submittedName>
        <fullName evidence="3">Uncharacterized protein</fullName>
    </submittedName>
</protein>
<sequence>MNRDEPLTPEERELARLLGRRVEQAPPAALDATILAAARAAVQAPPADAADAADAGSVRARRPRRHWPAVFGVAASMVFAIGIAWQLRPEPPAVPAHDAQITAPRVAGEVAAEVAAQPAEDPTRPSPAEPAIASAPPAPPAPVAAPRPAAPARSSAPQTPAPTVAARAKAAAQATERAAADTAAPPPAAEPPAAVAYSAPLPAAAPAPPSLEARDAVVPLSGAMEAAPASAGQRGDTTTLKRAVPLRSAPGVMRRGSDAALSATAVQAEVAADAQLPRRQWLQKIRERRDEGQRDIARASLERYVQQYPESRLPRDLRPLLDD</sequence>
<evidence type="ECO:0000256" key="2">
    <source>
        <dbReference type="SAM" id="Phobius"/>
    </source>
</evidence>
<comment type="caution">
    <text evidence="3">The sequence shown here is derived from an EMBL/GenBank/DDBJ whole genome shotgun (WGS) entry which is preliminary data.</text>
</comment>
<feature type="region of interest" description="Disordered" evidence="1">
    <location>
        <begin position="112"/>
        <end position="192"/>
    </location>
</feature>
<proteinExistence type="predicted"/>
<feature type="transmembrane region" description="Helical" evidence="2">
    <location>
        <begin position="67"/>
        <end position="87"/>
    </location>
</feature>
<evidence type="ECO:0000313" key="4">
    <source>
        <dbReference type="Proteomes" id="UP000092125"/>
    </source>
</evidence>
<dbReference type="EMBL" id="LYVI01000001">
    <property type="protein sequence ID" value="OBU63563.1"/>
    <property type="molecule type" value="Genomic_DNA"/>
</dbReference>
<dbReference type="RefSeq" id="WP_065181309.1">
    <property type="nucleotide sequence ID" value="NZ_LYVI01000001.1"/>
</dbReference>
<name>A0AAP7L2H5_STEMA</name>